<feature type="transmembrane region" description="Helical" evidence="1">
    <location>
        <begin position="12"/>
        <end position="30"/>
    </location>
</feature>
<keyword evidence="1" id="KW-1133">Transmembrane helix</keyword>
<keyword evidence="1" id="KW-0812">Transmembrane</keyword>
<dbReference type="RefSeq" id="WP_306976610.1">
    <property type="nucleotide sequence ID" value="NZ_JAUSTQ010000006.1"/>
</dbReference>
<evidence type="ECO:0000256" key="1">
    <source>
        <dbReference type="SAM" id="Phobius"/>
    </source>
</evidence>
<dbReference type="Proteomes" id="UP001224359">
    <property type="component" value="Unassembled WGS sequence"/>
</dbReference>
<gene>
    <name evidence="2" type="ORF">J2S77_001821</name>
</gene>
<evidence type="ECO:0000313" key="2">
    <source>
        <dbReference type="EMBL" id="MDQ0159835.1"/>
    </source>
</evidence>
<dbReference type="PANTHER" id="PTHR34351">
    <property type="entry name" value="SLR1927 PROTEIN-RELATED"/>
    <property type="match status" value="1"/>
</dbReference>
<feature type="transmembrane region" description="Helical" evidence="1">
    <location>
        <begin position="36"/>
        <end position="55"/>
    </location>
</feature>
<comment type="caution">
    <text evidence="2">The sequence shown here is derived from an EMBL/GenBank/DDBJ whole genome shotgun (WGS) entry which is preliminary data.</text>
</comment>
<protein>
    <submittedName>
        <fullName evidence="2">Uncharacterized protein (DUF58 family)</fullName>
    </submittedName>
</protein>
<name>A0ABT9VFT0_9BACI</name>
<sequence length="399" mass="46644">MTFQKYSQDNKTFPTLVLIGTFILFAAFFISFEQMYMLVMLAILVMLLYGMSVFYEKHVDDYLSIEFPRANIRHYQGDQGELEVTIEQKGILPLFNAMLIVEMDDIVHFEGGRHVRRRYATTFHQAFNLMFWEKRTFKIPYSTEKRGVARIHHVEIKAPNMFGFGSIFMRSLTRFKQEIIVYPKKSAVANIDLMAPKRMGYHRANHSLFDDHTLPVGTRDYESGDAFNRIHWKASAKEGNLQTKDFEKASQISWCFLVNIHDEYGRGVHENIEQLLEKTAYMMHYATTHQIPYRLFVNVSSIDQIPFMHLLEGEGQKHYQRSLELLARLKLLTFTAKYERLLHFVDKHESPPAYIIHVGHVKASQLANLKRLERKGSALYFLNEEGIHKTYQGEVAMHG</sequence>
<keyword evidence="3" id="KW-1185">Reference proteome</keyword>
<dbReference type="PANTHER" id="PTHR34351:SF2">
    <property type="entry name" value="DUF58 DOMAIN-CONTAINING PROTEIN"/>
    <property type="match status" value="1"/>
</dbReference>
<reference evidence="2 3" key="1">
    <citation type="submission" date="2023-07" db="EMBL/GenBank/DDBJ databases">
        <title>Genomic Encyclopedia of Type Strains, Phase IV (KMG-IV): sequencing the most valuable type-strain genomes for metagenomic binning, comparative biology and taxonomic classification.</title>
        <authorList>
            <person name="Goeker M."/>
        </authorList>
    </citation>
    <scope>NUCLEOTIDE SEQUENCE [LARGE SCALE GENOMIC DNA]</scope>
    <source>
        <strain evidence="2 3">DSM 16460</strain>
    </source>
</reference>
<dbReference type="EMBL" id="JAUSTQ010000006">
    <property type="protein sequence ID" value="MDQ0159835.1"/>
    <property type="molecule type" value="Genomic_DNA"/>
</dbReference>
<evidence type="ECO:0000313" key="3">
    <source>
        <dbReference type="Proteomes" id="UP001224359"/>
    </source>
</evidence>
<proteinExistence type="predicted"/>
<accession>A0ABT9VFT0</accession>
<organism evidence="2 3">
    <name type="scientific">Alkalibacillus salilacus</name>
    <dbReference type="NCBI Taxonomy" id="284582"/>
    <lineage>
        <taxon>Bacteria</taxon>
        <taxon>Bacillati</taxon>
        <taxon>Bacillota</taxon>
        <taxon>Bacilli</taxon>
        <taxon>Bacillales</taxon>
        <taxon>Bacillaceae</taxon>
        <taxon>Alkalibacillus</taxon>
    </lineage>
</organism>
<keyword evidence="1" id="KW-0472">Membrane</keyword>